<dbReference type="InterPro" id="IPR012658">
    <property type="entry name" value="YheV"/>
</dbReference>
<sequence>MTVIQRQRPRRFIAGAVCPKCAEMDRLVMFSNEAGEEVRECVSCGYTQTTSEQAVEDEQNNLATELATRVTPLDGKALLDEEEQPLRIIGLTPDA</sequence>
<dbReference type="NCBIfam" id="TIGR02443">
    <property type="entry name" value="YheV family putative zinc ribbon protein"/>
    <property type="match status" value="1"/>
</dbReference>
<evidence type="ECO:0000313" key="1">
    <source>
        <dbReference type="EMBL" id="MFK4753610.1"/>
    </source>
</evidence>
<keyword evidence="2" id="KW-1185">Reference proteome</keyword>
<dbReference type="Proteomes" id="UP001620597">
    <property type="component" value="Unassembled WGS sequence"/>
</dbReference>
<gene>
    <name evidence="1" type="ORF">WG929_14435</name>
</gene>
<evidence type="ECO:0000313" key="2">
    <source>
        <dbReference type="Proteomes" id="UP001620597"/>
    </source>
</evidence>
<comment type="caution">
    <text evidence="1">The sequence shown here is derived from an EMBL/GenBank/DDBJ whole genome shotgun (WGS) entry which is preliminary data.</text>
</comment>
<organism evidence="1 2">
    <name type="scientific">Oceanobacter antarcticus</name>
    <dbReference type="NCBI Taxonomy" id="3133425"/>
    <lineage>
        <taxon>Bacteria</taxon>
        <taxon>Pseudomonadati</taxon>
        <taxon>Pseudomonadota</taxon>
        <taxon>Gammaproteobacteria</taxon>
        <taxon>Oceanospirillales</taxon>
        <taxon>Oceanospirillaceae</taxon>
        <taxon>Oceanobacter</taxon>
    </lineage>
</organism>
<accession>A0ABW8NLW7</accession>
<reference evidence="1 2" key="1">
    <citation type="submission" date="2024-03" db="EMBL/GenBank/DDBJ databases">
        <title>High-quality draft genome sequence of Oceanobacter sp. wDCs-4.</title>
        <authorList>
            <person name="Dong C."/>
        </authorList>
    </citation>
    <scope>NUCLEOTIDE SEQUENCE [LARGE SCALE GENOMIC DNA]</scope>
    <source>
        <strain evidence="2">wDCs-4</strain>
    </source>
</reference>
<proteinExistence type="predicted"/>
<dbReference type="RefSeq" id="WP_416206632.1">
    <property type="nucleotide sequence ID" value="NZ_JBBKTX010000018.1"/>
</dbReference>
<protein>
    <submittedName>
        <fullName evidence="1">YheV family putative zinc ribbon protein</fullName>
    </submittedName>
</protein>
<dbReference type="EMBL" id="JBBKTX010000018">
    <property type="protein sequence ID" value="MFK4753610.1"/>
    <property type="molecule type" value="Genomic_DNA"/>
</dbReference>
<dbReference type="Pfam" id="PF09526">
    <property type="entry name" value="DUF2387"/>
    <property type="match status" value="1"/>
</dbReference>
<name>A0ABW8NLW7_9GAMM</name>